<dbReference type="GO" id="GO:0000981">
    <property type="term" value="F:DNA-binding transcription factor activity, RNA polymerase II-specific"/>
    <property type="evidence" value="ECO:0007669"/>
    <property type="project" value="TreeGrafter"/>
</dbReference>
<evidence type="ECO:0000256" key="3">
    <source>
        <dbReference type="ARBA" id="ARBA00006991"/>
    </source>
</evidence>
<evidence type="ECO:0000256" key="13">
    <source>
        <dbReference type="SAM" id="MobiDB-lite"/>
    </source>
</evidence>
<feature type="domain" description="C2H2-type" evidence="14">
    <location>
        <begin position="483"/>
        <end position="510"/>
    </location>
</feature>
<keyword evidence="8" id="KW-0805">Transcription regulation</keyword>
<comment type="subcellular location">
    <subcellularLocation>
        <location evidence="2">Nucleus</location>
    </subcellularLocation>
</comment>
<feature type="region of interest" description="Disordered" evidence="13">
    <location>
        <begin position="357"/>
        <end position="403"/>
    </location>
</feature>
<dbReference type="FunFam" id="3.30.160.60:FF:002343">
    <property type="entry name" value="Zinc finger protein 33A"/>
    <property type="match status" value="7"/>
</dbReference>
<keyword evidence="5" id="KW-0677">Repeat</keyword>
<keyword evidence="11" id="KW-0539">Nucleus</keyword>
<dbReference type="SUPFAM" id="SSF57667">
    <property type="entry name" value="beta-beta-alpha zinc fingers"/>
    <property type="match status" value="7"/>
</dbReference>
<evidence type="ECO:0000256" key="8">
    <source>
        <dbReference type="ARBA" id="ARBA00023015"/>
    </source>
</evidence>
<comment type="similarity">
    <text evidence="3">Belongs to the krueppel C2H2-type zinc-finger protein family.</text>
</comment>
<proteinExistence type="inferred from homology"/>
<evidence type="ECO:0000259" key="14">
    <source>
        <dbReference type="PROSITE" id="PS50157"/>
    </source>
</evidence>
<reference evidence="17" key="1">
    <citation type="submission" date="2022-12" db="EMBL/GenBank/DDBJ databases">
        <authorList>
            <person name="Alioto T."/>
            <person name="Alioto T."/>
            <person name="Gomez Garrido J."/>
        </authorList>
    </citation>
    <scope>NUCLEOTIDE SEQUENCE</scope>
</reference>
<dbReference type="PROSITE" id="PS50804">
    <property type="entry name" value="SCAN_BOX"/>
    <property type="match status" value="1"/>
</dbReference>
<feature type="domain" description="C2H2-type" evidence="14">
    <location>
        <begin position="595"/>
        <end position="622"/>
    </location>
</feature>
<keyword evidence="9" id="KW-0238">DNA-binding</keyword>
<dbReference type="Gene3D" id="1.10.4020.10">
    <property type="entry name" value="DNA breaking-rejoining enzymes"/>
    <property type="match status" value="1"/>
</dbReference>
<feature type="domain" description="KRAB" evidence="16">
    <location>
        <begin position="291"/>
        <end position="370"/>
    </location>
</feature>
<dbReference type="PANTHER" id="PTHR23226">
    <property type="entry name" value="ZINC FINGER AND SCAN DOMAIN-CONTAINING"/>
    <property type="match status" value="1"/>
</dbReference>
<keyword evidence="18" id="KW-1185">Reference proteome</keyword>
<feature type="domain" description="C2H2-type" evidence="14">
    <location>
        <begin position="399"/>
        <end position="426"/>
    </location>
</feature>
<dbReference type="Pfam" id="PF02023">
    <property type="entry name" value="SCAN"/>
    <property type="match status" value="1"/>
</dbReference>
<evidence type="ECO:0000313" key="17">
    <source>
        <dbReference type="EMBL" id="CAI5768658.1"/>
    </source>
</evidence>
<evidence type="ECO:0000256" key="10">
    <source>
        <dbReference type="ARBA" id="ARBA00023163"/>
    </source>
</evidence>
<keyword evidence="7" id="KW-0862">Zinc</keyword>
<feature type="domain" description="C2H2-type" evidence="14">
    <location>
        <begin position="651"/>
        <end position="678"/>
    </location>
</feature>
<dbReference type="Gene3D" id="3.30.160.60">
    <property type="entry name" value="Classic Zinc Finger"/>
    <property type="match status" value="12"/>
</dbReference>
<dbReference type="InterPro" id="IPR001909">
    <property type="entry name" value="KRAB"/>
</dbReference>
<feature type="domain" description="C2H2-type" evidence="14">
    <location>
        <begin position="567"/>
        <end position="594"/>
    </location>
</feature>
<dbReference type="InterPro" id="IPR038269">
    <property type="entry name" value="SCAN_sf"/>
</dbReference>
<dbReference type="Pfam" id="PF00096">
    <property type="entry name" value="zf-C2H2"/>
    <property type="match status" value="11"/>
</dbReference>
<dbReference type="Gene3D" id="6.10.140.140">
    <property type="match status" value="1"/>
</dbReference>
<dbReference type="GO" id="GO:0000978">
    <property type="term" value="F:RNA polymerase II cis-regulatory region sequence-specific DNA binding"/>
    <property type="evidence" value="ECO:0007669"/>
    <property type="project" value="TreeGrafter"/>
</dbReference>
<organism evidence="17 18">
    <name type="scientific">Podarcis lilfordi</name>
    <name type="common">Lilford's wall lizard</name>
    <dbReference type="NCBI Taxonomy" id="74358"/>
    <lineage>
        <taxon>Eukaryota</taxon>
        <taxon>Metazoa</taxon>
        <taxon>Chordata</taxon>
        <taxon>Craniata</taxon>
        <taxon>Vertebrata</taxon>
        <taxon>Euteleostomi</taxon>
        <taxon>Lepidosauria</taxon>
        <taxon>Squamata</taxon>
        <taxon>Bifurcata</taxon>
        <taxon>Unidentata</taxon>
        <taxon>Episquamata</taxon>
        <taxon>Laterata</taxon>
        <taxon>Lacertibaenia</taxon>
        <taxon>Lacertidae</taxon>
        <taxon>Podarcis</taxon>
    </lineage>
</organism>
<dbReference type="InterPro" id="IPR036051">
    <property type="entry name" value="KRAB_dom_sf"/>
</dbReference>
<gene>
    <name evidence="17" type="ORF">PODLI_1B033271</name>
</gene>
<feature type="domain" description="C2H2-type" evidence="14">
    <location>
        <begin position="427"/>
        <end position="454"/>
    </location>
</feature>
<dbReference type="FunFam" id="3.30.160.60:FF:003095">
    <property type="match status" value="1"/>
</dbReference>
<feature type="domain" description="SCAN box" evidence="15">
    <location>
        <begin position="124"/>
        <end position="202"/>
    </location>
</feature>
<accession>A0AA35K1I1</accession>
<dbReference type="InterPro" id="IPR036236">
    <property type="entry name" value="Znf_C2H2_sf"/>
</dbReference>
<evidence type="ECO:0000313" key="18">
    <source>
        <dbReference type="Proteomes" id="UP001178461"/>
    </source>
</evidence>
<dbReference type="SMART" id="SM00349">
    <property type="entry name" value="KRAB"/>
    <property type="match status" value="1"/>
</dbReference>
<feature type="domain" description="C2H2-type" evidence="14">
    <location>
        <begin position="455"/>
        <end position="482"/>
    </location>
</feature>
<evidence type="ECO:0000259" key="15">
    <source>
        <dbReference type="PROSITE" id="PS50804"/>
    </source>
</evidence>
<feature type="compositionally biased region" description="Basic and acidic residues" evidence="13">
    <location>
        <begin position="387"/>
        <end position="399"/>
    </location>
</feature>
<dbReference type="FunFam" id="3.30.160.60:FF:000737">
    <property type="entry name" value="Zinc finger protein 565"/>
    <property type="match status" value="1"/>
</dbReference>
<feature type="domain" description="C2H2-type" evidence="14">
    <location>
        <begin position="679"/>
        <end position="706"/>
    </location>
</feature>
<dbReference type="EMBL" id="OX395127">
    <property type="protein sequence ID" value="CAI5768658.1"/>
    <property type="molecule type" value="Genomic_DNA"/>
</dbReference>
<dbReference type="FunFam" id="3.30.160.60:FF:000466">
    <property type="entry name" value="zinc finger protein 62 homolog"/>
    <property type="match status" value="1"/>
</dbReference>
<dbReference type="FunFam" id="3.30.160.60:FF:001997">
    <property type="entry name" value="Uncharacterized protein"/>
    <property type="match status" value="1"/>
</dbReference>
<evidence type="ECO:0000256" key="7">
    <source>
        <dbReference type="ARBA" id="ARBA00022833"/>
    </source>
</evidence>
<evidence type="ECO:0000256" key="9">
    <source>
        <dbReference type="ARBA" id="ARBA00023125"/>
    </source>
</evidence>
<evidence type="ECO:0000259" key="16">
    <source>
        <dbReference type="PROSITE" id="PS50805"/>
    </source>
</evidence>
<feature type="compositionally biased region" description="Basic and acidic residues" evidence="13">
    <location>
        <begin position="357"/>
        <end position="372"/>
    </location>
</feature>
<dbReference type="GO" id="GO:0005634">
    <property type="term" value="C:nucleus"/>
    <property type="evidence" value="ECO:0007669"/>
    <property type="project" value="UniProtKB-SubCell"/>
</dbReference>
<evidence type="ECO:0000256" key="1">
    <source>
        <dbReference type="ARBA" id="ARBA00003767"/>
    </source>
</evidence>
<dbReference type="InterPro" id="IPR013087">
    <property type="entry name" value="Znf_C2H2_type"/>
</dbReference>
<keyword evidence="10" id="KW-0804">Transcription</keyword>
<keyword evidence="6 12" id="KW-0863">Zinc-finger</keyword>
<sequence>MSITPRPFLPRTQCAATRLSSRPQQPCEQACWKELGWGAPLNGGERKGARQDLSSQWKEEEAVLGARKKVSSERGWEMEEQALAKLKAGRRQNVIQAGSSGGFWERTTPEILGEEDALDLDAQRRRFRRFCYQKAEGPREVCSRLHHLCHQWLKPERHTKAQILDLVILEQFLAVLPPEMESWVRECGAETSSQAVALAEGFLLSRAEEKKQAEQQNLSPVAGQGPLAEVSLGVRGAEQAASAPRERRLFRWIVQECDQAANSLGNRVTPATCTPSGGVETAAVGPDQDRVSFEDVAVYFTDDEWVLLDPAQRALHVEVMEENSGNLASLSDGWEFGARNEGDAPRLLLERAACEQELEEQSKETEGDEQMRDISSAATGGAFREAPVLEKREKGKEGSECPACGESFSCKSSFNAHLKTHKEEKPYKCLDCGKSFSQRKGLIRHQRIHTGEKPYTCLECGKSFRQSAALITHQRIHTGEKPYTCLECGKSFCQKTTLVRHQRIHTGEKPYACLECGKSFSHRSQLTSHLRVHTGEKPYKCLECGKSFSQNTNLTLHQRTHTGEKPFRCLECGRSFSHSSTLMAHQRTHTGEKPFTCLECGQSFAQNASLIFHQRTHTGEKPYACPECGKSFSTSTSLTSHRRIHTGEKPYTCSECGKSFCTSTNLVTHQRIHTGEKPYKCSECGEHFRKKAHLLRHHMTHTGEKPYKCAECGKSFSEKRNLISHQRIHSECWNEDPSGRGKPSGALGEAIISSSSPFVAEQLQQPQQEEATRPGSLASRAPFCNQAPLRSREQEKSPQLQRRNSRVA</sequence>
<dbReference type="SMART" id="SM00431">
    <property type="entry name" value="SCAN"/>
    <property type="match status" value="1"/>
</dbReference>
<dbReference type="PROSITE" id="PS00028">
    <property type="entry name" value="ZINC_FINGER_C2H2_1"/>
    <property type="match status" value="12"/>
</dbReference>
<evidence type="ECO:0000256" key="2">
    <source>
        <dbReference type="ARBA" id="ARBA00004123"/>
    </source>
</evidence>
<keyword evidence="4" id="KW-0479">Metal-binding</keyword>
<dbReference type="CDD" id="cd07936">
    <property type="entry name" value="SCAN"/>
    <property type="match status" value="1"/>
</dbReference>
<feature type="domain" description="C2H2-type" evidence="14">
    <location>
        <begin position="539"/>
        <end position="566"/>
    </location>
</feature>
<dbReference type="CDD" id="cd07765">
    <property type="entry name" value="KRAB_A-box"/>
    <property type="match status" value="1"/>
</dbReference>
<evidence type="ECO:0000256" key="5">
    <source>
        <dbReference type="ARBA" id="ARBA00022737"/>
    </source>
</evidence>
<name>A0AA35K1I1_9SAUR</name>
<dbReference type="SUPFAM" id="SSF47353">
    <property type="entry name" value="Retrovirus capsid dimerization domain-like"/>
    <property type="match status" value="1"/>
</dbReference>
<dbReference type="InterPro" id="IPR003309">
    <property type="entry name" value="SCAN_dom"/>
</dbReference>
<evidence type="ECO:0000256" key="11">
    <source>
        <dbReference type="ARBA" id="ARBA00023242"/>
    </source>
</evidence>
<dbReference type="PROSITE" id="PS50157">
    <property type="entry name" value="ZINC_FINGER_C2H2_2"/>
    <property type="match status" value="12"/>
</dbReference>
<dbReference type="AlphaFoldDB" id="A0AA35K1I1"/>
<feature type="domain" description="C2H2-type" evidence="14">
    <location>
        <begin position="707"/>
        <end position="730"/>
    </location>
</feature>
<dbReference type="Pfam" id="PF01352">
    <property type="entry name" value="KRAB"/>
    <property type="match status" value="1"/>
</dbReference>
<dbReference type="Pfam" id="PF13894">
    <property type="entry name" value="zf-C2H2_4"/>
    <property type="match status" value="1"/>
</dbReference>
<dbReference type="PROSITE" id="PS50805">
    <property type="entry name" value="KRAB"/>
    <property type="match status" value="1"/>
</dbReference>
<feature type="domain" description="C2H2-type" evidence="14">
    <location>
        <begin position="511"/>
        <end position="538"/>
    </location>
</feature>
<evidence type="ECO:0000256" key="6">
    <source>
        <dbReference type="ARBA" id="ARBA00022771"/>
    </source>
</evidence>
<dbReference type="SMART" id="SM00355">
    <property type="entry name" value="ZnF_C2H2"/>
    <property type="match status" value="12"/>
</dbReference>
<comment type="function">
    <text evidence="1">May be involved in transcriptional regulation.</text>
</comment>
<feature type="region of interest" description="Disordered" evidence="13">
    <location>
        <begin position="759"/>
        <end position="808"/>
    </location>
</feature>
<dbReference type="GO" id="GO:0008270">
    <property type="term" value="F:zinc ion binding"/>
    <property type="evidence" value="ECO:0007669"/>
    <property type="project" value="UniProtKB-KW"/>
</dbReference>
<feature type="domain" description="C2H2-type" evidence="14">
    <location>
        <begin position="623"/>
        <end position="650"/>
    </location>
</feature>
<evidence type="ECO:0000256" key="4">
    <source>
        <dbReference type="ARBA" id="ARBA00022723"/>
    </source>
</evidence>
<dbReference type="PANTHER" id="PTHR23226:SF377">
    <property type="entry name" value="ZINC FINGER AND SCAN DOMAIN-CONTAINING PROTEIN 20"/>
    <property type="match status" value="1"/>
</dbReference>
<dbReference type="SUPFAM" id="SSF109640">
    <property type="entry name" value="KRAB domain (Kruppel-associated box)"/>
    <property type="match status" value="1"/>
</dbReference>
<dbReference type="FunFam" id="1.10.4020.10:FF:000005">
    <property type="entry name" value="Uncharacterized protein"/>
    <property type="match status" value="1"/>
</dbReference>
<dbReference type="Proteomes" id="UP001178461">
    <property type="component" value="Chromosome 2"/>
</dbReference>
<evidence type="ECO:0000256" key="12">
    <source>
        <dbReference type="PROSITE-ProRule" id="PRU00042"/>
    </source>
</evidence>
<protein>
    <submittedName>
        <fullName evidence="17">Finger 436-like isoform X2</fullName>
    </submittedName>
</protein>